<sequence>MRVAIIGGSGFIGSVLSKALANKKIAFSILDKNKSSIFPEYWTYCDVTKLDTLESSLREHDVIINLAAEHKDNVSPSDLYYQVNVDGARNVCCAAEKFGINKVIFTSSVAVYGFVDQDTDETGEFHPFNHYGKSKLEAEQVYDQWQAASPTDRVLTTIRPTVVFGEGNRGNVYNLFRQIASGKFLMIGKGNNPKSMAYVENVVAFLTHCLNLSTGRKIFNYVDKPDFDMLSLANLVNSSLGKKTNSIRIPYLVGLSAGYCFDVLAKISGKEFPVSSIRVRKFCARTQFSSLNIIETGFIAPVSLHDAVIKTVRHEFS</sequence>
<dbReference type="Gene3D" id="3.40.50.720">
    <property type="entry name" value="NAD(P)-binding Rossmann-like Domain"/>
    <property type="match status" value="1"/>
</dbReference>
<dbReference type="AlphaFoldDB" id="A0A4D6U7K5"/>
<dbReference type="EMBL" id="MK551185">
    <property type="protein sequence ID" value="QCH03227.1"/>
    <property type="molecule type" value="Genomic_DNA"/>
</dbReference>
<reference evidence="2" key="1">
    <citation type="journal article" date="2019" name="Front. Microbiol.">
        <title>O-Antigen Gene Clusters of Plesiomonas shigelloides Serogroups and Its Application in Development of a Molecular Serotyping Scheme.</title>
        <authorList>
            <person name="Xi D."/>
            <person name="Wang X."/>
            <person name="Ning K."/>
            <person name="Liu Q."/>
            <person name="Jing F."/>
            <person name="Guo X."/>
            <person name="Cao B."/>
        </authorList>
    </citation>
    <scope>NUCLEOTIDE SEQUENCE</scope>
    <source>
        <strain evidence="2">O32H37</strain>
    </source>
</reference>
<name>A0A4D6U7K5_PLESH</name>
<organism evidence="2">
    <name type="scientific">Plesiomonas shigelloides</name>
    <name type="common">Aeromonas shigelloides</name>
    <dbReference type="NCBI Taxonomy" id="703"/>
    <lineage>
        <taxon>Bacteria</taxon>
        <taxon>Pseudomonadati</taxon>
        <taxon>Pseudomonadota</taxon>
        <taxon>Gammaproteobacteria</taxon>
        <taxon>Enterobacterales</taxon>
        <taxon>Enterobacteriaceae</taxon>
        <taxon>Plesiomonas</taxon>
    </lineage>
</organism>
<dbReference type="InterPro" id="IPR001509">
    <property type="entry name" value="Epimerase_deHydtase"/>
</dbReference>
<dbReference type="RefSeq" id="WP_152145057.1">
    <property type="nucleotide sequence ID" value="NZ_WEKC01000054.1"/>
</dbReference>
<accession>A0A4D6U7K5</accession>
<dbReference type="InterPro" id="IPR036291">
    <property type="entry name" value="NAD(P)-bd_dom_sf"/>
</dbReference>
<dbReference type="Pfam" id="PF01370">
    <property type="entry name" value="Epimerase"/>
    <property type="match status" value="1"/>
</dbReference>
<dbReference type="PANTHER" id="PTHR43245">
    <property type="entry name" value="BIFUNCTIONAL POLYMYXIN RESISTANCE PROTEIN ARNA"/>
    <property type="match status" value="1"/>
</dbReference>
<evidence type="ECO:0000259" key="1">
    <source>
        <dbReference type="Pfam" id="PF01370"/>
    </source>
</evidence>
<feature type="domain" description="NAD-dependent epimerase/dehydratase" evidence="1">
    <location>
        <begin position="4"/>
        <end position="212"/>
    </location>
</feature>
<protein>
    <submittedName>
        <fullName evidence="2">Gne</fullName>
    </submittedName>
</protein>
<proteinExistence type="predicted"/>
<gene>
    <name evidence="2" type="primary">gne</name>
</gene>
<evidence type="ECO:0000313" key="2">
    <source>
        <dbReference type="EMBL" id="QCH03227.1"/>
    </source>
</evidence>
<dbReference type="InterPro" id="IPR050177">
    <property type="entry name" value="Lipid_A_modif_metabolic_enz"/>
</dbReference>
<dbReference type="SUPFAM" id="SSF51735">
    <property type="entry name" value="NAD(P)-binding Rossmann-fold domains"/>
    <property type="match status" value="1"/>
</dbReference>